<accession>A0ABY8LU80</accession>
<keyword evidence="7 11" id="KW-0143">Chaperone</keyword>
<name>A0ABY8LU80_9BACT</name>
<dbReference type="SUPFAM" id="SSF102735">
    <property type="entry name" value="Trigger factor ribosome-binding domain"/>
    <property type="match status" value="1"/>
</dbReference>
<dbReference type="InterPro" id="IPR001179">
    <property type="entry name" value="PPIase_FKBP_dom"/>
</dbReference>
<dbReference type="InterPro" id="IPR046357">
    <property type="entry name" value="PPIase_dom_sf"/>
</dbReference>
<feature type="domain" description="PPIase FKBP-type" evidence="16">
    <location>
        <begin position="164"/>
        <end position="246"/>
    </location>
</feature>
<keyword evidence="18" id="KW-1185">Reference proteome</keyword>
<evidence type="ECO:0000256" key="9">
    <source>
        <dbReference type="ARBA" id="ARBA00023306"/>
    </source>
</evidence>
<dbReference type="Proteomes" id="UP001179842">
    <property type="component" value="Chromosome"/>
</dbReference>
<dbReference type="InterPro" id="IPR037041">
    <property type="entry name" value="Trigger_fac_C_sf"/>
</dbReference>
<dbReference type="PIRSF" id="PIRSF003095">
    <property type="entry name" value="Trigger_factor"/>
    <property type="match status" value="1"/>
</dbReference>
<keyword evidence="9 11" id="KW-0131">Cell cycle</keyword>
<protein>
    <recommendedName>
        <fullName evidence="4 11">Trigger factor</fullName>
        <shortName evidence="11">TF</shortName>
        <ecNumber evidence="3 11">5.2.1.8</ecNumber>
    </recommendedName>
    <alternativeName>
        <fullName evidence="10 11">PPIase</fullName>
    </alternativeName>
</protein>
<evidence type="ECO:0000313" key="17">
    <source>
        <dbReference type="EMBL" id="WGI36805.1"/>
    </source>
</evidence>
<dbReference type="InterPro" id="IPR036611">
    <property type="entry name" value="Trigger_fac_ribosome-bd_sf"/>
</dbReference>
<dbReference type="NCBIfam" id="TIGR00115">
    <property type="entry name" value="tig"/>
    <property type="match status" value="1"/>
</dbReference>
<comment type="catalytic activity">
    <reaction evidence="1 11 12">
        <text>[protein]-peptidylproline (omega=180) = [protein]-peptidylproline (omega=0)</text>
        <dbReference type="Rhea" id="RHEA:16237"/>
        <dbReference type="Rhea" id="RHEA-COMP:10747"/>
        <dbReference type="Rhea" id="RHEA-COMP:10748"/>
        <dbReference type="ChEBI" id="CHEBI:83833"/>
        <dbReference type="ChEBI" id="CHEBI:83834"/>
        <dbReference type="EC" id="5.2.1.8"/>
    </reaction>
</comment>
<dbReference type="InterPro" id="IPR005215">
    <property type="entry name" value="Trig_fac"/>
</dbReference>
<dbReference type="InterPro" id="IPR008880">
    <property type="entry name" value="Trigger_fac_C"/>
</dbReference>
<evidence type="ECO:0000256" key="3">
    <source>
        <dbReference type="ARBA" id="ARBA00013194"/>
    </source>
</evidence>
<keyword evidence="14" id="KW-0175">Coiled coil</keyword>
<evidence type="ECO:0000256" key="5">
    <source>
        <dbReference type="ARBA" id="ARBA00022618"/>
    </source>
</evidence>
<dbReference type="EMBL" id="CP122979">
    <property type="protein sequence ID" value="WGI36805.1"/>
    <property type="molecule type" value="Genomic_DNA"/>
</dbReference>
<feature type="region of interest" description="Disordered" evidence="15">
    <location>
        <begin position="434"/>
        <end position="471"/>
    </location>
</feature>
<evidence type="ECO:0000256" key="13">
    <source>
        <dbReference type="RuleBase" id="RU003914"/>
    </source>
</evidence>
<feature type="coiled-coil region" evidence="14">
    <location>
        <begin position="267"/>
        <end position="294"/>
    </location>
</feature>
<evidence type="ECO:0000256" key="12">
    <source>
        <dbReference type="PROSITE-ProRule" id="PRU00277"/>
    </source>
</evidence>
<comment type="domain">
    <text evidence="11">Consists of 3 domains; the N-terminus binds the ribosome, the middle domain has PPIase activity, while the C-terminus has intrinsic chaperone activity on its own.</text>
</comment>
<keyword evidence="5 11" id="KW-0132">Cell division</keyword>
<reference evidence="17" key="1">
    <citation type="submission" date="2023-04" db="EMBL/GenBank/DDBJ databases">
        <title>Completed genome of Mycoplasma lagogenitalium type strain 12MS.</title>
        <authorList>
            <person name="Spergser J."/>
        </authorList>
    </citation>
    <scope>NUCLEOTIDE SEQUENCE</scope>
    <source>
        <strain evidence="17">12MS</strain>
    </source>
</reference>
<keyword evidence="6 11" id="KW-0697">Rotamase</keyword>
<dbReference type="InterPro" id="IPR008881">
    <property type="entry name" value="Trigger_fac_ribosome-bd_bac"/>
</dbReference>
<dbReference type="GO" id="GO:0003755">
    <property type="term" value="F:peptidyl-prolyl cis-trans isomerase activity"/>
    <property type="evidence" value="ECO:0007669"/>
    <property type="project" value="UniProtKB-EC"/>
</dbReference>
<dbReference type="InterPro" id="IPR027304">
    <property type="entry name" value="Trigger_fact/SurA_dom_sf"/>
</dbReference>
<dbReference type="PROSITE" id="PS50059">
    <property type="entry name" value="FKBP_PPIASE"/>
    <property type="match status" value="1"/>
</dbReference>
<proteinExistence type="inferred from homology"/>
<evidence type="ECO:0000256" key="10">
    <source>
        <dbReference type="ARBA" id="ARBA00029986"/>
    </source>
</evidence>
<evidence type="ECO:0000256" key="1">
    <source>
        <dbReference type="ARBA" id="ARBA00000971"/>
    </source>
</evidence>
<dbReference type="RefSeq" id="WP_280102107.1">
    <property type="nucleotide sequence ID" value="NZ_CP122979.1"/>
</dbReference>
<evidence type="ECO:0000256" key="11">
    <source>
        <dbReference type="HAMAP-Rule" id="MF_00303"/>
    </source>
</evidence>
<dbReference type="EC" id="5.2.1.8" evidence="3 11"/>
<evidence type="ECO:0000256" key="2">
    <source>
        <dbReference type="ARBA" id="ARBA00005464"/>
    </source>
</evidence>
<evidence type="ECO:0000256" key="14">
    <source>
        <dbReference type="SAM" id="Coils"/>
    </source>
</evidence>
<dbReference type="Pfam" id="PF05698">
    <property type="entry name" value="Trigger_C"/>
    <property type="match status" value="1"/>
</dbReference>
<organism evidence="17 18">
    <name type="scientific">Mesomycoplasma lagogenitalium</name>
    <dbReference type="NCBI Taxonomy" id="171286"/>
    <lineage>
        <taxon>Bacteria</taxon>
        <taxon>Bacillati</taxon>
        <taxon>Mycoplasmatota</taxon>
        <taxon>Mycoplasmoidales</taxon>
        <taxon>Metamycoplasmataceae</taxon>
        <taxon>Mesomycoplasma</taxon>
    </lineage>
</organism>
<evidence type="ECO:0000256" key="6">
    <source>
        <dbReference type="ARBA" id="ARBA00023110"/>
    </source>
</evidence>
<evidence type="ECO:0000313" key="18">
    <source>
        <dbReference type="Proteomes" id="UP001179842"/>
    </source>
</evidence>
<dbReference type="Gene3D" id="3.10.50.40">
    <property type="match status" value="1"/>
</dbReference>
<comment type="function">
    <text evidence="11">Involved in protein export. Acts as a chaperone by maintaining the newly synthesized protein in an open conformation. Functions as a peptidyl-prolyl cis-trans isomerase.</text>
</comment>
<dbReference type="SUPFAM" id="SSF109998">
    <property type="entry name" value="Triger factor/SurA peptide-binding domain-like"/>
    <property type="match status" value="1"/>
</dbReference>
<evidence type="ECO:0000256" key="7">
    <source>
        <dbReference type="ARBA" id="ARBA00023186"/>
    </source>
</evidence>
<dbReference type="Pfam" id="PF05697">
    <property type="entry name" value="Trigger_N"/>
    <property type="match status" value="1"/>
</dbReference>
<comment type="subcellular location">
    <subcellularLocation>
        <location evidence="11">Cytoplasm</location>
    </subcellularLocation>
    <text evidence="11">About half TF is bound to the ribosome near the polypeptide exit tunnel while the other half is free in the cytoplasm.</text>
</comment>
<evidence type="ECO:0000259" key="16">
    <source>
        <dbReference type="PROSITE" id="PS50059"/>
    </source>
</evidence>
<gene>
    <name evidence="11 17" type="primary">tig</name>
    <name evidence="17" type="ORF">QEG99_00760</name>
</gene>
<dbReference type="SUPFAM" id="SSF54534">
    <property type="entry name" value="FKBP-like"/>
    <property type="match status" value="1"/>
</dbReference>
<evidence type="ECO:0000256" key="15">
    <source>
        <dbReference type="SAM" id="MobiDB-lite"/>
    </source>
</evidence>
<keyword evidence="11" id="KW-0963">Cytoplasm</keyword>
<dbReference type="Gene3D" id="1.10.3120.10">
    <property type="entry name" value="Trigger factor, C-terminal domain"/>
    <property type="match status" value="1"/>
</dbReference>
<dbReference type="Gene3D" id="3.30.70.1050">
    <property type="entry name" value="Trigger factor ribosome-binding domain"/>
    <property type="match status" value="1"/>
</dbReference>
<dbReference type="HAMAP" id="MF_00303">
    <property type="entry name" value="Trigger_factor_Tig"/>
    <property type="match status" value="1"/>
</dbReference>
<dbReference type="Pfam" id="PF00254">
    <property type="entry name" value="FKBP_C"/>
    <property type="match status" value="1"/>
</dbReference>
<comment type="similarity">
    <text evidence="2 11 13">Belongs to the FKBP-type PPIase family. Tig subfamily.</text>
</comment>
<feature type="compositionally biased region" description="Basic and acidic residues" evidence="15">
    <location>
        <begin position="434"/>
        <end position="457"/>
    </location>
</feature>
<keyword evidence="8 11" id="KW-0413">Isomerase</keyword>
<sequence>MTKREILKNTAELKITVSAKLEDWKEQQKKAKQYLMKNVTIPGFRKGKVPADKAEKLVSESKVLERAFSKIINSLEKVAREQIMESDLILNSRTRAEIMNLTSEELSVAFILPIYPDIEIYDYKKIDLDFVEPKVTKEDVKKEIDKLVLSKSVVVDSKEAIKNGDIVTFDFKGFIDGKAFEGGEAENFELKIGSGNFIKGFEEAMIGFNVGDKKEINVSFPADYHSPEYAGKPATFKINVKEIKTYEKPELNNNFVKELSIENVSNIKELEKYLENLLKNEKNEQAKIKFQKDMFDKIIEKTEIPLSPALIEDESKRVKEKFEETLKGQGFTLKEYADLLKFSDEHIENEIQNEAKKNLKTSFIYAEIAKIEKLEATEEDYKNEVEKLAKFYKTTAEAIEQMVPKTHLQIPIINRKVIERLIQYHSGTIGEKIKKATKELSKEKPVKKESKTTTDKKPSKKVVKKSEKSNK</sequence>
<evidence type="ECO:0000256" key="8">
    <source>
        <dbReference type="ARBA" id="ARBA00023235"/>
    </source>
</evidence>
<evidence type="ECO:0000256" key="4">
    <source>
        <dbReference type="ARBA" id="ARBA00016902"/>
    </source>
</evidence>